<accession>A0A0B2VZV1</accession>
<feature type="transmembrane region" description="Helical" evidence="5">
    <location>
        <begin position="141"/>
        <end position="160"/>
    </location>
</feature>
<evidence type="ECO:0000256" key="2">
    <source>
        <dbReference type="ARBA" id="ARBA00022692"/>
    </source>
</evidence>
<evidence type="ECO:0000313" key="8">
    <source>
        <dbReference type="Proteomes" id="UP000031036"/>
    </source>
</evidence>
<feature type="domain" description="G-protein coupled receptors family 1 profile" evidence="6">
    <location>
        <begin position="39"/>
        <end position="345"/>
    </location>
</feature>
<dbReference type="SUPFAM" id="SSF81321">
    <property type="entry name" value="Family A G protein-coupled receptor-like"/>
    <property type="match status" value="1"/>
</dbReference>
<evidence type="ECO:0000259" key="6">
    <source>
        <dbReference type="PROSITE" id="PS50262"/>
    </source>
</evidence>
<comment type="subcellular location">
    <subcellularLocation>
        <location evidence="1">Membrane</location>
    </subcellularLocation>
</comment>
<keyword evidence="7" id="KW-0675">Receptor</keyword>
<dbReference type="GO" id="GO:0016020">
    <property type="term" value="C:membrane"/>
    <property type="evidence" value="ECO:0007669"/>
    <property type="project" value="UniProtKB-SubCell"/>
</dbReference>
<feature type="transmembrane region" description="Helical" evidence="5">
    <location>
        <begin position="280"/>
        <end position="304"/>
    </location>
</feature>
<evidence type="ECO:0000256" key="1">
    <source>
        <dbReference type="ARBA" id="ARBA00004370"/>
    </source>
</evidence>
<dbReference type="InterPro" id="IPR000276">
    <property type="entry name" value="GPCR_Rhodpsn"/>
</dbReference>
<dbReference type="EMBL" id="JPKZ01000075">
    <property type="protein sequence ID" value="KHN89071.1"/>
    <property type="molecule type" value="Genomic_DNA"/>
</dbReference>
<evidence type="ECO:0000256" key="5">
    <source>
        <dbReference type="SAM" id="Phobius"/>
    </source>
</evidence>
<dbReference type="PANTHER" id="PTHR46895:SF5">
    <property type="entry name" value="G-PROTEIN COUPLED RECEPTORS FAMILY 1 PROFILE DOMAIN-CONTAINING PROTEIN"/>
    <property type="match status" value="1"/>
</dbReference>
<evidence type="ECO:0000313" key="7">
    <source>
        <dbReference type="EMBL" id="KHN89071.1"/>
    </source>
</evidence>
<protein>
    <submittedName>
        <fullName evidence="7">Putative G-protein coupled receptor F59B2.13</fullName>
    </submittedName>
</protein>
<proteinExistence type="predicted"/>
<organism evidence="7 8">
    <name type="scientific">Toxocara canis</name>
    <name type="common">Canine roundworm</name>
    <dbReference type="NCBI Taxonomy" id="6265"/>
    <lineage>
        <taxon>Eukaryota</taxon>
        <taxon>Metazoa</taxon>
        <taxon>Ecdysozoa</taxon>
        <taxon>Nematoda</taxon>
        <taxon>Chromadorea</taxon>
        <taxon>Rhabditida</taxon>
        <taxon>Spirurina</taxon>
        <taxon>Ascaridomorpha</taxon>
        <taxon>Ascaridoidea</taxon>
        <taxon>Toxocaridae</taxon>
        <taxon>Toxocara</taxon>
    </lineage>
</organism>
<keyword evidence="4 5" id="KW-0472">Membrane</keyword>
<dbReference type="OrthoDB" id="10011262at2759"/>
<feature type="transmembrane region" description="Helical" evidence="5">
    <location>
        <begin position="100"/>
        <end position="121"/>
    </location>
</feature>
<dbReference type="PROSITE" id="PS50262">
    <property type="entry name" value="G_PROTEIN_RECEP_F1_2"/>
    <property type="match status" value="1"/>
</dbReference>
<name>A0A0B2VZV1_TOXCA</name>
<dbReference type="OMA" id="LANFDRF"/>
<dbReference type="Gene3D" id="1.20.1070.10">
    <property type="entry name" value="Rhodopsin 7-helix transmembrane proteins"/>
    <property type="match status" value="1"/>
</dbReference>
<keyword evidence="3 5" id="KW-1133">Transmembrane helix</keyword>
<comment type="caution">
    <text evidence="7">The sequence shown here is derived from an EMBL/GenBank/DDBJ whole genome shotgun (WGS) entry which is preliminary data.</text>
</comment>
<dbReference type="AlphaFoldDB" id="A0A0B2VZV1"/>
<dbReference type="CDD" id="cd14978">
    <property type="entry name" value="7tmA_FMRFamide_R-like"/>
    <property type="match status" value="1"/>
</dbReference>
<gene>
    <name evidence="7" type="primary">F59B2.13</name>
    <name evidence="7" type="ORF">Tcan_17991</name>
</gene>
<dbReference type="PANTHER" id="PTHR46895">
    <property type="entry name" value="PROTEIN CBG20548-RELATED"/>
    <property type="match status" value="1"/>
</dbReference>
<dbReference type="PRINTS" id="PR00237">
    <property type="entry name" value="GPCRRHODOPSN"/>
</dbReference>
<reference evidence="7 8" key="1">
    <citation type="submission" date="2014-11" db="EMBL/GenBank/DDBJ databases">
        <title>Genetic blueprint of the zoonotic pathogen Toxocara canis.</title>
        <authorList>
            <person name="Zhu X.-Q."/>
            <person name="Korhonen P.K."/>
            <person name="Cai H."/>
            <person name="Young N.D."/>
            <person name="Nejsum P."/>
            <person name="von Samson-Himmelstjerna G."/>
            <person name="Boag P.R."/>
            <person name="Tan P."/>
            <person name="Li Q."/>
            <person name="Min J."/>
            <person name="Yang Y."/>
            <person name="Wang X."/>
            <person name="Fang X."/>
            <person name="Hall R.S."/>
            <person name="Hofmann A."/>
            <person name="Sternberg P.W."/>
            <person name="Jex A.R."/>
            <person name="Gasser R.B."/>
        </authorList>
    </citation>
    <scope>NUCLEOTIDE SEQUENCE [LARGE SCALE GENOMIC DNA]</scope>
    <source>
        <strain evidence="7">PN_DK_2014</strain>
    </source>
</reference>
<feature type="transmembrane region" description="Helical" evidence="5">
    <location>
        <begin position="210"/>
        <end position="236"/>
    </location>
</feature>
<keyword evidence="8" id="KW-1185">Reference proteome</keyword>
<dbReference type="Proteomes" id="UP000031036">
    <property type="component" value="Unassembled WGS sequence"/>
</dbReference>
<dbReference type="GO" id="GO:0004930">
    <property type="term" value="F:G protein-coupled receptor activity"/>
    <property type="evidence" value="ECO:0007669"/>
    <property type="project" value="InterPro"/>
</dbReference>
<keyword evidence="2 5" id="KW-0812">Transmembrane</keyword>
<dbReference type="InterPro" id="IPR017452">
    <property type="entry name" value="GPCR_Rhodpsn_7TM"/>
</dbReference>
<sequence length="390" mass="44337">MNYSMKCWSERHQLLSGSTLEMIIFTLLFPPICILGIVGNTLNLLVLLSSEMRSRANSLLACLAFCDIVFLLLMIPHSLANFNVFALNYSFRWYYLSAKIHLITLANWSSAVAIWLVVAVCVERVMGIRQPFHTRGHWSRYCTAAIVFTIVLIAGMLTFYNHFSHICVVKEFCNRTQVMAKCFDVTLDAWPGNRTNITPLIHRNYVKWSIIANAVFVVIVPIILLTALNGALIVFVKRRSFLIYQNLTDSSRKNVRREQRASLFRRNTDQVSQQKTEHRIAITVSAIVTCFTITQGPSAIVLSINSFSSKRTASGHPEIGLNWYHMQTVTSFLVIIGKTLNFILFCLSSSNFRWRLMGILRNKLKGFQKRRSSNISGMLLTLAPGSARRL</sequence>
<feature type="transmembrane region" description="Helical" evidence="5">
    <location>
        <begin position="324"/>
        <end position="347"/>
    </location>
</feature>
<dbReference type="STRING" id="6265.A0A0B2VZV1"/>
<feature type="transmembrane region" description="Helical" evidence="5">
    <location>
        <begin position="59"/>
        <end position="80"/>
    </location>
</feature>
<feature type="transmembrane region" description="Helical" evidence="5">
    <location>
        <begin position="22"/>
        <end position="47"/>
    </location>
</feature>
<evidence type="ECO:0000256" key="4">
    <source>
        <dbReference type="ARBA" id="ARBA00023136"/>
    </source>
</evidence>
<evidence type="ECO:0000256" key="3">
    <source>
        <dbReference type="ARBA" id="ARBA00022989"/>
    </source>
</evidence>